<accession>A0A7Z0D1V9</accession>
<dbReference type="Pfam" id="PF12802">
    <property type="entry name" value="MarR_2"/>
    <property type="match status" value="1"/>
</dbReference>
<dbReference type="AlphaFoldDB" id="A0A7Z0D1V9"/>
<organism evidence="2 3">
    <name type="scientific">Spelaeicoccus albus</name>
    <dbReference type="NCBI Taxonomy" id="1280376"/>
    <lineage>
        <taxon>Bacteria</taxon>
        <taxon>Bacillati</taxon>
        <taxon>Actinomycetota</taxon>
        <taxon>Actinomycetes</taxon>
        <taxon>Micrococcales</taxon>
        <taxon>Brevibacteriaceae</taxon>
        <taxon>Spelaeicoccus</taxon>
    </lineage>
</organism>
<dbReference type="GO" id="GO:0003700">
    <property type="term" value="F:DNA-binding transcription factor activity"/>
    <property type="evidence" value="ECO:0007669"/>
    <property type="project" value="InterPro"/>
</dbReference>
<gene>
    <name evidence="2" type="ORF">BJY26_001276</name>
</gene>
<dbReference type="PANTHER" id="PTHR33164:SF57">
    <property type="entry name" value="MARR-FAMILY TRANSCRIPTIONAL REGULATOR"/>
    <property type="match status" value="1"/>
</dbReference>
<dbReference type="Proteomes" id="UP000539111">
    <property type="component" value="Unassembled WGS sequence"/>
</dbReference>
<dbReference type="InterPro" id="IPR036388">
    <property type="entry name" value="WH-like_DNA-bd_sf"/>
</dbReference>
<dbReference type="GO" id="GO:0003677">
    <property type="term" value="F:DNA binding"/>
    <property type="evidence" value="ECO:0007669"/>
    <property type="project" value="UniProtKB-KW"/>
</dbReference>
<dbReference type="Gene3D" id="1.10.10.10">
    <property type="entry name" value="Winged helix-like DNA-binding domain superfamily/Winged helix DNA-binding domain"/>
    <property type="match status" value="1"/>
</dbReference>
<reference evidence="2 3" key="1">
    <citation type="submission" date="2020-07" db="EMBL/GenBank/DDBJ databases">
        <title>Sequencing the genomes of 1000 actinobacteria strains.</title>
        <authorList>
            <person name="Klenk H.-P."/>
        </authorList>
    </citation>
    <scope>NUCLEOTIDE SEQUENCE [LARGE SCALE GENOMIC DNA]</scope>
    <source>
        <strain evidence="2 3">DSM 26341</strain>
    </source>
</reference>
<feature type="domain" description="HTH marR-type" evidence="1">
    <location>
        <begin position="10"/>
        <end position="141"/>
    </location>
</feature>
<sequence length="153" mass="17127">MGRIHQKPISELLSYRLSRVAGTLSRSASVRYRREFDVSLGEWRVIALLGEKPGTTLNRLARRAALDKSQMSRVVARLEERGYVTRSAGARRSTMLTLTEAGLGVYDGLIGAANQRDQRLESLASPAKMRVFEEVLDALDVFARQMEAEEDTK</sequence>
<dbReference type="InterPro" id="IPR000835">
    <property type="entry name" value="HTH_MarR-typ"/>
</dbReference>
<evidence type="ECO:0000313" key="2">
    <source>
        <dbReference type="EMBL" id="NYI66970.1"/>
    </source>
</evidence>
<dbReference type="InterPro" id="IPR039422">
    <property type="entry name" value="MarR/SlyA-like"/>
</dbReference>
<dbReference type="PROSITE" id="PS50995">
    <property type="entry name" value="HTH_MARR_2"/>
    <property type="match status" value="1"/>
</dbReference>
<evidence type="ECO:0000313" key="3">
    <source>
        <dbReference type="Proteomes" id="UP000539111"/>
    </source>
</evidence>
<dbReference type="SMART" id="SM00347">
    <property type="entry name" value="HTH_MARR"/>
    <property type="match status" value="1"/>
</dbReference>
<name>A0A7Z0D1V9_9MICO</name>
<proteinExistence type="predicted"/>
<comment type="caution">
    <text evidence="2">The sequence shown here is derived from an EMBL/GenBank/DDBJ whole genome shotgun (WGS) entry which is preliminary data.</text>
</comment>
<dbReference type="RefSeq" id="WP_179426652.1">
    <property type="nucleotide sequence ID" value="NZ_JACBZP010000001.1"/>
</dbReference>
<protein>
    <submittedName>
        <fullName evidence="2">DNA-binding MarR family transcriptional regulator</fullName>
    </submittedName>
</protein>
<dbReference type="SUPFAM" id="SSF46785">
    <property type="entry name" value="Winged helix' DNA-binding domain"/>
    <property type="match status" value="1"/>
</dbReference>
<keyword evidence="2" id="KW-0238">DNA-binding</keyword>
<keyword evidence="3" id="KW-1185">Reference proteome</keyword>
<dbReference type="EMBL" id="JACBZP010000001">
    <property type="protein sequence ID" value="NYI66970.1"/>
    <property type="molecule type" value="Genomic_DNA"/>
</dbReference>
<dbReference type="PANTHER" id="PTHR33164">
    <property type="entry name" value="TRANSCRIPTIONAL REGULATOR, MARR FAMILY"/>
    <property type="match status" value="1"/>
</dbReference>
<evidence type="ECO:0000259" key="1">
    <source>
        <dbReference type="PROSITE" id="PS50995"/>
    </source>
</evidence>
<dbReference type="GO" id="GO:0006950">
    <property type="term" value="P:response to stress"/>
    <property type="evidence" value="ECO:0007669"/>
    <property type="project" value="TreeGrafter"/>
</dbReference>
<dbReference type="InterPro" id="IPR036390">
    <property type="entry name" value="WH_DNA-bd_sf"/>
</dbReference>